<dbReference type="GeneID" id="41842120"/>
<accession>A0A075JI76</accession>
<dbReference type="InterPro" id="IPR054211">
    <property type="entry name" value="DUF6918"/>
</dbReference>
<name>A0A075JI76_9MICO</name>
<dbReference type="HOGENOM" id="CLU_120382_0_0_11"/>
<keyword evidence="2" id="KW-1185">Reference proteome</keyword>
<evidence type="ECO:0000313" key="1">
    <source>
        <dbReference type="EMBL" id="AIF41831.1"/>
    </source>
</evidence>
<dbReference type="Pfam" id="PF21893">
    <property type="entry name" value="DUF6918"/>
    <property type="match status" value="1"/>
</dbReference>
<gene>
    <name evidence="1" type="ORF">HX89_13925</name>
</gene>
<protein>
    <submittedName>
        <fullName evidence="1">Uncharacterized protein</fullName>
    </submittedName>
</protein>
<dbReference type="RefSeq" id="WP_038569853.1">
    <property type="nucleotide sequence ID" value="NZ_CP008889.1"/>
</dbReference>
<dbReference type="OrthoDB" id="530636at2"/>
<proteinExistence type="predicted"/>
<dbReference type="eggNOG" id="ENOG5032ZDS">
    <property type="taxonomic scope" value="Bacteria"/>
</dbReference>
<organism evidence="1 2">
    <name type="scientific">Dermacoccus nishinomiyaensis</name>
    <dbReference type="NCBI Taxonomy" id="1274"/>
    <lineage>
        <taxon>Bacteria</taxon>
        <taxon>Bacillati</taxon>
        <taxon>Actinomycetota</taxon>
        <taxon>Actinomycetes</taxon>
        <taxon>Micrococcales</taxon>
        <taxon>Dermacoccaceae</taxon>
        <taxon>Dermacoccus</taxon>
    </lineage>
</organism>
<dbReference type="AlphaFoldDB" id="A0A075JI76"/>
<reference evidence="1 2" key="1">
    <citation type="submission" date="2014-07" db="EMBL/GenBank/DDBJ databases">
        <title>Genome Sequencing of Dermacoccus nishinomiyaensis.</title>
        <authorList>
            <person name="Hong K.W."/>
            <person name="Chan K.G."/>
        </authorList>
    </citation>
    <scope>NUCLEOTIDE SEQUENCE [LARGE SCALE GENOMIC DNA]</scope>
    <source>
        <strain evidence="1 2">M25</strain>
    </source>
</reference>
<dbReference type="KEGG" id="dni:HX89_13925"/>
<dbReference type="Proteomes" id="UP000027986">
    <property type="component" value="Chromosome"/>
</dbReference>
<sequence>MSLSEKLLQPSVRPAVAKDLAATIDSEVSGKKGLSGAAIKTAYAGAKKKVDVVSALNDNLDQIVAIFDPYWDAFGGQGDFGAYLKGRGDEVSADILKIADARANSTSRDQIAKVYGTFRGKAADMIKDALPAIGATLQKHAA</sequence>
<dbReference type="EMBL" id="CP008889">
    <property type="protein sequence ID" value="AIF41831.1"/>
    <property type="molecule type" value="Genomic_DNA"/>
</dbReference>
<evidence type="ECO:0000313" key="2">
    <source>
        <dbReference type="Proteomes" id="UP000027986"/>
    </source>
</evidence>